<dbReference type="InterPro" id="IPR002401">
    <property type="entry name" value="Cyt_P450_E_grp-I"/>
</dbReference>
<keyword evidence="5 13" id="KW-0349">Heme</keyword>
<dbReference type="PANTHER" id="PTHR46300:SF2">
    <property type="entry name" value="CYTOCHROME P450 MONOOXYGENASE ALNH-RELATED"/>
    <property type="match status" value="1"/>
</dbReference>
<dbReference type="GO" id="GO:0005506">
    <property type="term" value="F:iron ion binding"/>
    <property type="evidence" value="ECO:0007669"/>
    <property type="project" value="InterPro"/>
</dbReference>
<evidence type="ECO:0000313" key="14">
    <source>
        <dbReference type="EMBL" id="KAF8485179.1"/>
    </source>
</evidence>
<comment type="caution">
    <text evidence="14">The sequence shown here is derived from an EMBL/GenBank/DDBJ whole genome shotgun (WGS) entry which is preliminary data.</text>
</comment>
<evidence type="ECO:0000256" key="9">
    <source>
        <dbReference type="ARBA" id="ARBA00023002"/>
    </source>
</evidence>
<evidence type="ECO:0000256" key="1">
    <source>
        <dbReference type="ARBA" id="ARBA00001971"/>
    </source>
</evidence>
<evidence type="ECO:0000256" key="12">
    <source>
        <dbReference type="ARBA" id="ARBA00023136"/>
    </source>
</evidence>
<protein>
    <submittedName>
        <fullName evidence="14">Cytochrome P450</fullName>
    </submittedName>
</protein>
<keyword evidence="7 13" id="KW-0479">Metal-binding</keyword>
<evidence type="ECO:0000313" key="15">
    <source>
        <dbReference type="Proteomes" id="UP000759537"/>
    </source>
</evidence>
<dbReference type="SUPFAM" id="SSF48264">
    <property type="entry name" value="Cytochrome P450"/>
    <property type="match status" value="1"/>
</dbReference>
<dbReference type="GO" id="GO:0016020">
    <property type="term" value="C:membrane"/>
    <property type="evidence" value="ECO:0007669"/>
    <property type="project" value="UniProtKB-SubCell"/>
</dbReference>
<evidence type="ECO:0000256" key="7">
    <source>
        <dbReference type="ARBA" id="ARBA00022723"/>
    </source>
</evidence>
<dbReference type="GO" id="GO:0004497">
    <property type="term" value="F:monooxygenase activity"/>
    <property type="evidence" value="ECO:0007669"/>
    <property type="project" value="UniProtKB-KW"/>
</dbReference>
<keyword evidence="6" id="KW-0812">Transmembrane</keyword>
<gene>
    <name evidence="14" type="ORF">DFH94DRAFT_266698</name>
</gene>
<dbReference type="OrthoDB" id="2789670at2759"/>
<evidence type="ECO:0000256" key="8">
    <source>
        <dbReference type="ARBA" id="ARBA00022989"/>
    </source>
</evidence>
<evidence type="ECO:0000256" key="5">
    <source>
        <dbReference type="ARBA" id="ARBA00022617"/>
    </source>
</evidence>
<evidence type="ECO:0000256" key="6">
    <source>
        <dbReference type="ARBA" id="ARBA00022692"/>
    </source>
</evidence>
<comment type="subcellular location">
    <subcellularLocation>
        <location evidence="2">Membrane</location>
    </subcellularLocation>
</comment>
<comment type="pathway">
    <text evidence="3">Secondary metabolite biosynthesis.</text>
</comment>
<feature type="binding site" description="axial binding residue" evidence="13">
    <location>
        <position position="462"/>
    </location>
    <ligand>
        <name>heme</name>
        <dbReference type="ChEBI" id="CHEBI:30413"/>
    </ligand>
    <ligandPart>
        <name>Fe</name>
        <dbReference type="ChEBI" id="CHEBI:18248"/>
    </ligandPart>
</feature>
<dbReference type="GO" id="GO:0016705">
    <property type="term" value="F:oxidoreductase activity, acting on paired donors, with incorporation or reduction of molecular oxygen"/>
    <property type="evidence" value="ECO:0007669"/>
    <property type="project" value="InterPro"/>
</dbReference>
<dbReference type="Pfam" id="PF00067">
    <property type="entry name" value="p450"/>
    <property type="match status" value="1"/>
</dbReference>
<keyword evidence="10 13" id="KW-0408">Iron</keyword>
<dbReference type="CDD" id="cd11065">
    <property type="entry name" value="CYP64-like"/>
    <property type="match status" value="1"/>
</dbReference>
<dbReference type="Gene3D" id="1.10.630.10">
    <property type="entry name" value="Cytochrome P450"/>
    <property type="match status" value="1"/>
</dbReference>
<sequence>MSSLSASFRLLETFKSALFQLWLRVQDHGILSTGVILGLIVLYAARYLASPYRKLPPGPRGYPIIGNLLEMGRGQWLKFSEWHKKYGDLIYLDAAGQPVVIINSQKVAVELLDRRAAIYSDRPHNVVADIITGGLFFGFSQYGDIWRRMRRAANDGFSKSSVKGFYETQITEAILLASDLLVGPARWDRHYRRAAASTTLSLFYGYPTLKSEQDPIVLAINDFAERLFKAVSVGSHLVQFLPWLRHLPSSLAKWKRDAEAWHKQDSAMFEGLIHMVEANVAKGDDHQSVAATLIREVEKNKLSSIERAWFGGTMYTGGADTTSAMMAWWTLAMIAYPETQARAQAELDAVVGRARLPTFADYPHLPYIRAMVKEVLRWRPVGPLGVPHRLTEDDWYEGRFIPKGTICLPNMWLMNRDPELFGENTEDFDPGRYLDASGDLALDISDSKEQGHFTYGFGRRICVARHMADNSAFINIAVMLWATKFERKKDASGSLLPLDLDGWVDVGLVARPVPFEIEIAPRFPEAPGMLAQERELRGF</sequence>
<evidence type="ECO:0000256" key="13">
    <source>
        <dbReference type="PIRSR" id="PIRSR602401-1"/>
    </source>
</evidence>
<dbReference type="GO" id="GO:0020037">
    <property type="term" value="F:heme binding"/>
    <property type="evidence" value="ECO:0007669"/>
    <property type="project" value="InterPro"/>
</dbReference>
<dbReference type="PRINTS" id="PR00463">
    <property type="entry name" value="EP450I"/>
</dbReference>
<comment type="similarity">
    <text evidence="4">Belongs to the cytochrome P450 family.</text>
</comment>
<evidence type="ECO:0000256" key="3">
    <source>
        <dbReference type="ARBA" id="ARBA00005179"/>
    </source>
</evidence>
<accession>A0A9P5N3D5</accession>
<name>A0A9P5N3D5_9AGAM</name>
<keyword evidence="8" id="KW-1133">Transmembrane helix</keyword>
<dbReference type="AlphaFoldDB" id="A0A9P5N3D5"/>
<organism evidence="14 15">
    <name type="scientific">Russula ochroleuca</name>
    <dbReference type="NCBI Taxonomy" id="152965"/>
    <lineage>
        <taxon>Eukaryota</taxon>
        <taxon>Fungi</taxon>
        <taxon>Dikarya</taxon>
        <taxon>Basidiomycota</taxon>
        <taxon>Agaricomycotina</taxon>
        <taxon>Agaricomycetes</taxon>
        <taxon>Russulales</taxon>
        <taxon>Russulaceae</taxon>
        <taxon>Russula</taxon>
    </lineage>
</organism>
<reference evidence="14" key="2">
    <citation type="journal article" date="2020" name="Nat. Commun.">
        <title>Large-scale genome sequencing of mycorrhizal fungi provides insights into the early evolution of symbiotic traits.</title>
        <authorList>
            <person name="Miyauchi S."/>
            <person name="Kiss E."/>
            <person name="Kuo A."/>
            <person name="Drula E."/>
            <person name="Kohler A."/>
            <person name="Sanchez-Garcia M."/>
            <person name="Morin E."/>
            <person name="Andreopoulos B."/>
            <person name="Barry K.W."/>
            <person name="Bonito G."/>
            <person name="Buee M."/>
            <person name="Carver A."/>
            <person name="Chen C."/>
            <person name="Cichocki N."/>
            <person name="Clum A."/>
            <person name="Culley D."/>
            <person name="Crous P.W."/>
            <person name="Fauchery L."/>
            <person name="Girlanda M."/>
            <person name="Hayes R.D."/>
            <person name="Keri Z."/>
            <person name="LaButti K."/>
            <person name="Lipzen A."/>
            <person name="Lombard V."/>
            <person name="Magnuson J."/>
            <person name="Maillard F."/>
            <person name="Murat C."/>
            <person name="Nolan M."/>
            <person name="Ohm R.A."/>
            <person name="Pangilinan J."/>
            <person name="Pereira M.F."/>
            <person name="Perotto S."/>
            <person name="Peter M."/>
            <person name="Pfister S."/>
            <person name="Riley R."/>
            <person name="Sitrit Y."/>
            <person name="Stielow J.B."/>
            <person name="Szollosi G."/>
            <person name="Zifcakova L."/>
            <person name="Stursova M."/>
            <person name="Spatafora J.W."/>
            <person name="Tedersoo L."/>
            <person name="Vaario L.M."/>
            <person name="Yamada A."/>
            <person name="Yan M."/>
            <person name="Wang P."/>
            <person name="Xu J."/>
            <person name="Bruns T."/>
            <person name="Baldrian P."/>
            <person name="Vilgalys R."/>
            <person name="Dunand C."/>
            <person name="Henrissat B."/>
            <person name="Grigoriev I.V."/>
            <person name="Hibbett D."/>
            <person name="Nagy L.G."/>
            <person name="Martin F.M."/>
        </authorList>
    </citation>
    <scope>NUCLEOTIDE SEQUENCE</scope>
    <source>
        <strain evidence="14">Prilba</strain>
    </source>
</reference>
<evidence type="ECO:0000256" key="10">
    <source>
        <dbReference type="ARBA" id="ARBA00023004"/>
    </source>
</evidence>
<dbReference type="EMBL" id="WHVB01000003">
    <property type="protein sequence ID" value="KAF8485179.1"/>
    <property type="molecule type" value="Genomic_DNA"/>
</dbReference>
<keyword evidence="12" id="KW-0472">Membrane</keyword>
<dbReference type="PANTHER" id="PTHR46300">
    <property type="entry name" value="P450, PUTATIVE (EUROFUNG)-RELATED-RELATED"/>
    <property type="match status" value="1"/>
</dbReference>
<evidence type="ECO:0000256" key="2">
    <source>
        <dbReference type="ARBA" id="ARBA00004370"/>
    </source>
</evidence>
<dbReference type="PRINTS" id="PR00385">
    <property type="entry name" value="P450"/>
</dbReference>
<reference evidence="14" key="1">
    <citation type="submission" date="2019-10" db="EMBL/GenBank/DDBJ databases">
        <authorList>
            <consortium name="DOE Joint Genome Institute"/>
            <person name="Kuo A."/>
            <person name="Miyauchi S."/>
            <person name="Kiss E."/>
            <person name="Drula E."/>
            <person name="Kohler A."/>
            <person name="Sanchez-Garcia M."/>
            <person name="Andreopoulos B."/>
            <person name="Barry K.W."/>
            <person name="Bonito G."/>
            <person name="Buee M."/>
            <person name="Carver A."/>
            <person name="Chen C."/>
            <person name="Cichocki N."/>
            <person name="Clum A."/>
            <person name="Culley D."/>
            <person name="Crous P.W."/>
            <person name="Fauchery L."/>
            <person name="Girlanda M."/>
            <person name="Hayes R."/>
            <person name="Keri Z."/>
            <person name="LaButti K."/>
            <person name="Lipzen A."/>
            <person name="Lombard V."/>
            <person name="Magnuson J."/>
            <person name="Maillard F."/>
            <person name="Morin E."/>
            <person name="Murat C."/>
            <person name="Nolan M."/>
            <person name="Ohm R."/>
            <person name="Pangilinan J."/>
            <person name="Pereira M."/>
            <person name="Perotto S."/>
            <person name="Peter M."/>
            <person name="Riley R."/>
            <person name="Sitrit Y."/>
            <person name="Stielow B."/>
            <person name="Szollosi G."/>
            <person name="Zifcakova L."/>
            <person name="Stursova M."/>
            <person name="Spatafora J.W."/>
            <person name="Tedersoo L."/>
            <person name="Vaario L.-M."/>
            <person name="Yamada A."/>
            <person name="Yan M."/>
            <person name="Wang P."/>
            <person name="Xu J."/>
            <person name="Bruns T."/>
            <person name="Baldrian P."/>
            <person name="Vilgalys R."/>
            <person name="Henrissat B."/>
            <person name="Grigoriev I.V."/>
            <person name="Hibbett D."/>
            <person name="Nagy L.G."/>
            <person name="Martin F.M."/>
        </authorList>
    </citation>
    <scope>NUCLEOTIDE SEQUENCE</scope>
    <source>
        <strain evidence="14">Prilba</strain>
    </source>
</reference>
<evidence type="ECO:0000256" key="11">
    <source>
        <dbReference type="ARBA" id="ARBA00023033"/>
    </source>
</evidence>
<keyword evidence="11" id="KW-0503">Monooxygenase</keyword>
<dbReference type="InterPro" id="IPR050364">
    <property type="entry name" value="Cytochrome_P450_fung"/>
</dbReference>
<keyword evidence="9" id="KW-0560">Oxidoreductase</keyword>
<proteinExistence type="inferred from homology"/>
<dbReference type="InterPro" id="IPR001128">
    <property type="entry name" value="Cyt_P450"/>
</dbReference>
<dbReference type="Proteomes" id="UP000759537">
    <property type="component" value="Unassembled WGS sequence"/>
</dbReference>
<comment type="cofactor">
    <cofactor evidence="1 13">
        <name>heme</name>
        <dbReference type="ChEBI" id="CHEBI:30413"/>
    </cofactor>
</comment>
<dbReference type="InterPro" id="IPR036396">
    <property type="entry name" value="Cyt_P450_sf"/>
</dbReference>
<evidence type="ECO:0000256" key="4">
    <source>
        <dbReference type="ARBA" id="ARBA00010617"/>
    </source>
</evidence>
<keyword evidence="15" id="KW-1185">Reference proteome</keyword>